<reference evidence="1" key="2">
    <citation type="submission" date="2015-03" db="EMBL/GenBank/DDBJ databases">
        <authorList>
            <person name="Chow C.-E.T."/>
            <person name="Winget D.M."/>
            <person name="White R.A.III."/>
            <person name="Hallam S.J."/>
            <person name="Suttle C.A."/>
        </authorList>
    </citation>
    <scope>NUCLEOTIDE SEQUENCE</scope>
    <source>
        <strain evidence="1">Anoxic2_4</strain>
    </source>
</reference>
<protein>
    <submittedName>
        <fullName evidence="1">Uncharacterized protein</fullName>
    </submittedName>
</protein>
<proteinExistence type="predicted"/>
<dbReference type="EMBL" id="KR029588">
    <property type="protein sequence ID" value="AKH47006.1"/>
    <property type="molecule type" value="Genomic_DNA"/>
</dbReference>
<name>A0A0F7L7L2_9VIRU</name>
<reference evidence="1" key="1">
    <citation type="journal article" date="2015" name="Front. Microbiol.">
        <title>Combining genomic sequencing methods to explore viral diversity and reveal potential virus-host interactions.</title>
        <authorList>
            <person name="Chow C.E."/>
            <person name="Winget D.M."/>
            <person name="White R.A.III."/>
            <person name="Hallam S.J."/>
            <person name="Suttle C.A."/>
        </authorList>
    </citation>
    <scope>NUCLEOTIDE SEQUENCE</scope>
    <source>
        <strain evidence="1">Anoxic2_4</strain>
    </source>
</reference>
<evidence type="ECO:0000313" key="1">
    <source>
        <dbReference type="EMBL" id="AKH47006.1"/>
    </source>
</evidence>
<accession>A0A0F7L7L2</accession>
<sequence>MALTRRTRATVCDFREKRPPYIAASLQSLSKSLLNSTGISIVCIVIHFFL</sequence>
<organism evidence="1">
    <name type="scientific">uncultured marine virus</name>
    <dbReference type="NCBI Taxonomy" id="186617"/>
    <lineage>
        <taxon>Viruses</taxon>
        <taxon>environmental samples</taxon>
    </lineage>
</organism>